<keyword evidence="11" id="KW-1185">Reference proteome</keyword>
<dbReference type="Proteomes" id="UP001082899">
    <property type="component" value="Unassembled WGS sequence"/>
</dbReference>
<comment type="catalytic activity">
    <reaction evidence="1 9">
        <text>S-adenosyl-L-methionine + a thiopurine = S-adenosyl-L-homocysteine + a thiopurine S-methylether.</text>
        <dbReference type="EC" id="2.1.1.67"/>
    </reaction>
</comment>
<dbReference type="PANTHER" id="PTHR10259">
    <property type="entry name" value="THIOPURINE S-METHYLTRANSFERASE"/>
    <property type="match status" value="1"/>
</dbReference>
<evidence type="ECO:0000256" key="4">
    <source>
        <dbReference type="ARBA" id="ARBA00011905"/>
    </source>
</evidence>
<dbReference type="InterPro" id="IPR022474">
    <property type="entry name" value="Thiopur_S-MeTfrase_Se/Te_detox"/>
</dbReference>
<dbReference type="SUPFAM" id="SSF53335">
    <property type="entry name" value="S-adenosyl-L-methionine-dependent methyltransferases"/>
    <property type="match status" value="1"/>
</dbReference>
<feature type="binding site" evidence="9">
    <location>
        <position position="45"/>
    </location>
    <ligand>
        <name>S-adenosyl-L-methionine</name>
        <dbReference type="ChEBI" id="CHEBI:59789"/>
    </ligand>
</feature>
<evidence type="ECO:0000256" key="5">
    <source>
        <dbReference type="ARBA" id="ARBA00022490"/>
    </source>
</evidence>
<keyword evidence="8 9" id="KW-0949">S-adenosyl-L-methionine</keyword>
<name>A0ABT3ZII5_9BURK</name>
<dbReference type="GO" id="GO:0008119">
    <property type="term" value="F:thiopurine S-methyltransferase activity"/>
    <property type="evidence" value="ECO:0007669"/>
    <property type="project" value="UniProtKB-EC"/>
</dbReference>
<evidence type="ECO:0000256" key="1">
    <source>
        <dbReference type="ARBA" id="ARBA00000903"/>
    </source>
</evidence>
<feature type="binding site" evidence="9">
    <location>
        <position position="10"/>
    </location>
    <ligand>
        <name>S-adenosyl-L-methionine</name>
        <dbReference type="ChEBI" id="CHEBI:59789"/>
    </ligand>
</feature>
<dbReference type="EMBL" id="JAPMXC010000001">
    <property type="protein sequence ID" value="MCY0386130.1"/>
    <property type="molecule type" value="Genomic_DNA"/>
</dbReference>
<keyword evidence="5 9" id="KW-0963">Cytoplasm</keyword>
<evidence type="ECO:0000256" key="8">
    <source>
        <dbReference type="ARBA" id="ARBA00022691"/>
    </source>
</evidence>
<dbReference type="InterPro" id="IPR025835">
    <property type="entry name" value="Thiopurine_S-MeTrfase"/>
</dbReference>
<dbReference type="Gene3D" id="3.40.50.150">
    <property type="entry name" value="Vaccinia Virus protein VP39"/>
    <property type="match status" value="1"/>
</dbReference>
<gene>
    <name evidence="9" type="primary">tpm</name>
    <name evidence="10" type="ORF">OVY01_02480</name>
</gene>
<dbReference type="InterPro" id="IPR029063">
    <property type="entry name" value="SAM-dependent_MTases_sf"/>
</dbReference>
<comment type="subcellular location">
    <subcellularLocation>
        <location evidence="2 9">Cytoplasm</location>
    </subcellularLocation>
</comment>
<dbReference type="PROSITE" id="PS51585">
    <property type="entry name" value="SAM_MT_TPMT"/>
    <property type="match status" value="1"/>
</dbReference>
<evidence type="ECO:0000313" key="11">
    <source>
        <dbReference type="Proteomes" id="UP001082899"/>
    </source>
</evidence>
<dbReference type="PANTHER" id="PTHR10259:SF11">
    <property type="entry name" value="THIOPURINE S-METHYLTRANSFERASE"/>
    <property type="match status" value="1"/>
</dbReference>
<feature type="binding site" evidence="9">
    <location>
        <position position="123"/>
    </location>
    <ligand>
        <name>S-adenosyl-L-methionine</name>
        <dbReference type="ChEBI" id="CHEBI:59789"/>
    </ligand>
</feature>
<dbReference type="PIRSF" id="PIRSF023956">
    <property type="entry name" value="Thiopurine_S-methyltransferase"/>
    <property type="match status" value="1"/>
</dbReference>
<accession>A0ABT3ZII5</accession>
<sequence>MDADFWLERWRDGRTHFHQDHVMPDLPAHWPALELAPGTQVLVPLCGKSLDMLWLAERGHAVLGVELSALAVEQFFAENGLRPTRHASPQGERYRAGNIEIIRGDIFALDAAHFADCAAIYDRAALIALPPAMQQHYVAHVYGQLAATYRGLLITLDYPQAQRAGPPFSLPEASVQALFAPQSSAREIARADILAAEPAFAARGVTCLDSVVYRMQRRAHDVSADTRPGT</sequence>
<reference evidence="10" key="1">
    <citation type="submission" date="2022-11" db="EMBL/GenBank/DDBJ databases">
        <title>Robbsia betulipollinis sp. nov., isolated from pollen of birch (Betula pendula).</title>
        <authorList>
            <person name="Shi H."/>
            <person name="Ambika Manirajan B."/>
            <person name="Ratering S."/>
            <person name="Geissler-Plaum R."/>
            <person name="Schnell S."/>
        </authorList>
    </citation>
    <scope>NUCLEOTIDE SEQUENCE</scope>
    <source>
        <strain evidence="10">Bb-Pol-6</strain>
    </source>
</reference>
<evidence type="ECO:0000256" key="6">
    <source>
        <dbReference type="ARBA" id="ARBA00022603"/>
    </source>
</evidence>
<evidence type="ECO:0000256" key="9">
    <source>
        <dbReference type="HAMAP-Rule" id="MF_00812"/>
    </source>
</evidence>
<protein>
    <recommendedName>
        <fullName evidence="4 9">Thiopurine S-methyltransferase</fullName>
        <ecNumber evidence="4 9">2.1.1.67</ecNumber>
    </recommendedName>
    <alternativeName>
        <fullName evidence="9">Thiopurine methyltransferase</fullName>
    </alternativeName>
</protein>
<proteinExistence type="inferred from homology"/>
<dbReference type="HAMAP" id="MF_00812">
    <property type="entry name" value="Thiopur_methtran"/>
    <property type="match status" value="1"/>
</dbReference>
<keyword evidence="7 9" id="KW-0808">Transferase</keyword>
<dbReference type="GO" id="GO:0032259">
    <property type="term" value="P:methylation"/>
    <property type="evidence" value="ECO:0007669"/>
    <property type="project" value="UniProtKB-KW"/>
</dbReference>
<dbReference type="RefSeq" id="WP_267845388.1">
    <property type="nucleotide sequence ID" value="NZ_JAPMXC010000001.1"/>
</dbReference>
<evidence type="ECO:0000256" key="3">
    <source>
        <dbReference type="ARBA" id="ARBA00008145"/>
    </source>
</evidence>
<evidence type="ECO:0000256" key="7">
    <source>
        <dbReference type="ARBA" id="ARBA00022679"/>
    </source>
</evidence>
<dbReference type="Pfam" id="PF05724">
    <property type="entry name" value="TPMT"/>
    <property type="match status" value="1"/>
</dbReference>
<dbReference type="InterPro" id="IPR008854">
    <property type="entry name" value="TPMT"/>
</dbReference>
<evidence type="ECO:0000256" key="2">
    <source>
        <dbReference type="ARBA" id="ARBA00004496"/>
    </source>
</evidence>
<evidence type="ECO:0000313" key="10">
    <source>
        <dbReference type="EMBL" id="MCY0386130.1"/>
    </source>
</evidence>
<comment type="similarity">
    <text evidence="3 9">Belongs to the class I-like SAM-binding methyltransferase superfamily. TPMT family.</text>
</comment>
<comment type="caution">
    <text evidence="10">The sequence shown here is derived from an EMBL/GenBank/DDBJ whole genome shotgun (WGS) entry which is preliminary data.</text>
</comment>
<feature type="binding site" evidence="9">
    <location>
        <position position="66"/>
    </location>
    <ligand>
        <name>S-adenosyl-L-methionine</name>
        <dbReference type="ChEBI" id="CHEBI:59789"/>
    </ligand>
</feature>
<keyword evidence="6 9" id="KW-0489">Methyltransferase</keyword>
<dbReference type="NCBIfam" id="TIGR03840">
    <property type="entry name" value="TMPT_Se_Te"/>
    <property type="match status" value="1"/>
</dbReference>
<organism evidence="10 11">
    <name type="scientific">Robbsia betulipollinis</name>
    <dbReference type="NCBI Taxonomy" id="2981849"/>
    <lineage>
        <taxon>Bacteria</taxon>
        <taxon>Pseudomonadati</taxon>
        <taxon>Pseudomonadota</taxon>
        <taxon>Betaproteobacteria</taxon>
        <taxon>Burkholderiales</taxon>
        <taxon>Burkholderiaceae</taxon>
        <taxon>Robbsia</taxon>
    </lineage>
</organism>
<dbReference type="NCBIfam" id="NF009732">
    <property type="entry name" value="PRK13255.1"/>
    <property type="match status" value="1"/>
</dbReference>
<dbReference type="EC" id="2.1.1.67" evidence="4 9"/>